<comment type="caution">
    <text evidence="3">The sequence shown here is derived from an EMBL/GenBank/DDBJ whole genome shotgun (WGS) entry which is preliminary data.</text>
</comment>
<feature type="region of interest" description="Disordered" evidence="1">
    <location>
        <begin position="19"/>
        <end position="94"/>
    </location>
</feature>
<proteinExistence type="predicted"/>
<feature type="compositionally biased region" description="Basic and acidic residues" evidence="1">
    <location>
        <begin position="28"/>
        <end position="49"/>
    </location>
</feature>
<evidence type="ECO:0008006" key="5">
    <source>
        <dbReference type="Google" id="ProtNLM"/>
    </source>
</evidence>
<name>A0A933RX84_RHOPL</name>
<dbReference type="EMBL" id="JACRJB010000025">
    <property type="protein sequence ID" value="MBI5129879.1"/>
    <property type="molecule type" value="Genomic_DNA"/>
</dbReference>
<protein>
    <recommendedName>
        <fullName evidence="5">DUF4148 domain-containing protein</fullName>
    </recommendedName>
</protein>
<sequence length="94" mass="10015">MRIVTAIVTFALLAGPAFAQTAPMQKYGDPDPEKSRNEIEAEKQAERAYKRSLSNVPNASGPVDPWGNVRGGETQKAAAKPAPVKRSKPATAPN</sequence>
<feature type="signal peptide" evidence="2">
    <location>
        <begin position="1"/>
        <end position="19"/>
    </location>
</feature>
<gene>
    <name evidence="3" type="ORF">HZA66_10580</name>
</gene>
<reference evidence="3" key="1">
    <citation type="submission" date="2020-07" db="EMBL/GenBank/DDBJ databases">
        <title>Huge and variable diversity of episymbiotic CPR bacteria and DPANN archaea in groundwater ecosystems.</title>
        <authorList>
            <person name="He C.Y."/>
            <person name="Keren R."/>
            <person name="Whittaker M."/>
            <person name="Farag I.F."/>
            <person name="Doudna J."/>
            <person name="Cate J.H.D."/>
            <person name="Banfield J.F."/>
        </authorList>
    </citation>
    <scope>NUCLEOTIDE SEQUENCE</scope>
    <source>
        <strain evidence="3">NC_groundwater_1818_Pr3_B-0.1um_66_35</strain>
    </source>
</reference>
<dbReference type="AlphaFoldDB" id="A0A933RX84"/>
<evidence type="ECO:0000313" key="4">
    <source>
        <dbReference type="Proteomes" id="UP000782519"/>
    </source>
</evidence>
<dbReference type="Proteomes" id="UP000782519">
    <property type="component" value="Unassembled WGS sequence"/>
</dbReference>
<feature type="chain" id="PRO_5037763337" description="DUF4148 domain-containing protein" evidence="2">
    <location>
        <begin position="20"/>
        <end position="94"/>
    </location>
</feature>
<evidence type="ECO:0000313" key="3">
    <source>
        <dbReference type="EMBL" id="MBI5129879.1"/>
    </source>
</evidence>
<evidence type="ECO:0000256" key="2">
    <source>
        <dbReference type="SAM" id="SignalP"/>
    </source>
</evidence>
<keyword evidence="2" id="KW-0732">Signal</keyword>
<accession>A0A933RX84</accession>
<evidence type="ECO:0000256" key="1">
    <source>
        <dbReference type="SAM" id="MobiDB-lite"/>
    </source>
</evidence>
<organism evidence="3 4">
    <name type="scientific">Rhodopseudomonas palustris</name>
    <dbReference type="NCBI Taxonomy" id="1076"/>
    <lineage>
        <taxon>Bacteria</taxon>
        <taxon>Pseudomonadati</taxon>
        <taxon>Pseudomonadota</taxon>
        <taxon>Alphaproteobacteria</taxon>
        <taxon>Hyphomicrobiales</taxon>
        <taxon>Nitrobacteraceae</taxon>
        <taxon>Rhodopseudomonas</taxon>
    </lineage>
</organism>